<reference evidence="2" key="1">
    <citation type="submission" date="2020-05" db="EMBL/GenBank/DDBJ databases">
        <title>Mycena genomes resolve the evolution of fungal bioluminescence.</title>
        <authorList>
            <person name="Tsai I.J."/>
        </authorList>
    </citation>
    <scope>NUCLEOTIDE SEQUENCE</scope>
    <source>
        <strain evidence="2">160909Yilan</strain>
    </source>
</reference>
<name>A0A8H6XYI9_9AGAR</name>
<evidence type="ECO:0000313" key="2">
    <source>
        <dbReference type="EMBL" id="KAF7350670.1"/>
    </source>
</evidence>
<evidence type="ECO:0000313" key="3">
    <source>
        <dbReference type="Proteomes" id="UP000623467"/>
    </source>
</evidence>
<sequence length="405" mass="44363">MTSWPPIGVLNIGIAPRKNGGVGWRKRFKRRSYDQYSFGEPSSDPSFDGSQQSDESAVLVDVLANNFNLSLELRSDLHSFLEVVQLLPPTQLKMALIQQATALSNQQLLIEQKMLCSKIEALATKIYKSLSDNLTITKDQMSEITAACKVAAFSGRRFTFSNEDFKSEVIPYLEKHASTNGLAIVFADKTRAHHKLLVAKVGLAASNTKTWLRRIIVRSLPDPGRENPGMSVTALATLLYKKCLGGGTSENVKPQHAIWCMIIRSIVRNHADLQFVISTDTADNDDNDSVPAAPATIPAKRNHQGSVVNQSSDGKKIETFWFQTTAHWSALNKKHGSTDLQCEGWTRYLNNCVAEELALFPTDPLALIVGNKSASTASPPVSMPARLSGALREGGMASTRQPLTP</sequence>
<evidence type="ECO:0000256" key="1">
    <source>
        <dbReference type="SAM" id="MobiDB-lite"/>
    </source>
</evidence>
<organism evidence="2 3">
    <name type="scientific">Mycena sanguinolenta</name>
    <dbReference type="NCBI Taxonomy" id="230812"/>
    <lineage>
        <taxon>Eukaryota</taxon>
        <taxon>Fungi</taxon>
        <taxon>Dikarya</taxon>
        <taxon>Basidiomycota</taxon>
        <taxon>Agaricomycotina</taxon>
        <taxon>Agaricomycetes</taxon>
        <taxon>Agaricomycetidae</taxon>
        <taxon>Agaricales</taxon>
        <taxon>Marasmiineae</taxon>
        <taxon>Mycenaceae</taxon>
        <taxon>Mycena</taxon>
    </lineage>
</organism>
<gene>
    <name evidence="2" type="ORF">MSAN_01627500</name>
</gene>
<dbReference type="Proteomes" id="UP000623467">
    <property type="component" value="Unassembled WGS sequence"/>
</dbReference>
<accession>A0A8H6XYI9</accession>
<protein>
    <submittedName>
        <fullName evidence="2">Uncharacterized protein</fullName>
    </submittedName>
</protein>
<dbReference type="OrthoDB" id="2912433at2759"/>
<comment type="caution">
    <text evidence="2">The sequence shown here is derived from an EMBL/GenBank/DDBJ whole genome shotgun (WGS) entry which is preliminary data.</text>
</comment>
<proteinExistence type="predicted"/>
<keyword evidence="3" id="KW-1185">Reference proteome</keyword>
<dbReference type="AlphaFoldDB" id="A0A8H6XYI9"/>
<dbReference type="EMBL" id="JACAZH010000014">
    <property type="protein sequence ID" value="KAF7350670.1"/>
    <property type="molecule type" value="Genomic_DNA"/>
</dbReference>
<feature type="region of interest" description="Disordered" evidence="1">
    <location>
        <begin position="373"/>
        <end position="405"/>
    </location>
</feature>